<evidence type="ECO:0000256" key="1">
    <source>
        <dbReference type="ARBA" id="ARBA00009636"/>
    </source>
</evidence>
<name>A0ABC8KIJ2_ERUVS</name>
<evidence type="ECO:0000256" key="4">
    <source>
        <dbReference type="ARBA" id="ARBA00023134"/>
    </source>
</evidence>
<evidence type="ECO:0000313" key="6">
    <source>
        <dbReference type="Proteomes" id="UP001642260"/>
    </source>
</evidence>
<dbReference type="Gene3D" id="3.40.50.1440">
    <property type="entry name" value="Tubulin/FtsZ, GTPase domain"/>
    <property type="match status" value="1"/>
</dbReference>
<dbReference type="InterPro" id="IPR000217">
    <property type="entry name" value="Tubulin"/>
</dbReference>
<dbReference type="PROSITE" id="PS00227">
    <property type="entry name" value="TUBULIN"/>
    <property type="match status" value="1"/>
</dbReference>
<dbReference type="AlphaFoldDB" id="A0ABC8KIJ2"/>
<dbReference type="GO" id="GO:0005874">
    <property type="term" value="C:microtubule"/>
    <property type="evidence" value="ECO:0007669"/>
    <property type="project" value="UniProtKB-KW"/>
</dbReference>
<dbReference type="InterPro" id="IPR017975">
    <property type="entry name" value="Tubulin_CS"/>
</dbReference>
<keyword evidence="4" id="KW-0342">GTP-binding</keyword>
<organism evidence="5 6">
    <name type="scientific">Eruca vesicaria subsp. sativa</name>
    <name type="common">Garden rocket</name>
    <name type="synonym">Eruca sativa</name>
    <dbReference type="NCBI Taxonomy" id="29727"/>
    <lineage>
        <taxon>Eukaryota</taxon>
        <taxon>Viridiplantae</taxon>
        <taxon>Streptophyta</taxon>
        <taxon>Embryophyta</taxon>
        <taxon>Tracheophyta</taxon>
        <taxon>Spermatophyta</taxon>
        <taxon>Magnoliopsida</taxon>
        <taxon>eudicotyledons</taxon>
        <taxon>Gunneridae</taxon>
        <taxon>Pentapetalae</taxon>
        <taxon>rosids</taxon>
        <taxon>malvids</taxon>
        <taxon>Brassicales</taxon>
        <taxon>Brassicaceae</taxon>
        <taxon>Brassiceae</taxon>
        <taxon>Eruca</taxon>
    </lineage>
</organism>
<sequence length="121" mass="13632">MFGVAHDCFNIFFSETGTYQQLFHPELFISWIEDVDNSQEVIVDLYLDHVRKLADNFIGKQGFLVFDDVGGGTGSGFGVYVAKTLKPLSYSLDLGIDALSFDVIPFKIRRFMSKYTLGDNT</sequence>
<accession>A0ABC8KIJ2</accession>
<evidence type="ECO:0000256" key="3">
    <source>
        <dbReference type="ARBA" id="ARBA00022741"/>
    </source>
</evidence>
<dbReference type="EMBL" id="CAKOAT010207932">
    <property type="protein sequence ID" value="CAH8355404.1"/>
    <property type="molecule type" value="Genomic_DNA"/>
</dbReference>
<comment type="similarity">
    <text evidence="1">Belongs to the tubulin family.</text>
</comment>
<dbReference type="PRINTS" id="PR01161">
    <property type="entry name" value="TUBULIN"/>
</dbReference>
<gene>
    <name evidence="5" type="ORF">ERUC_LOCUS21159</name>
</gene>
<keyword evidence="2" id="KW-0493">Microtubule</keyword>
<dbReference type="SUPFAM" id="SSF52490">
    <property type="entry name" value="Tubulin nucleotide-binding domain-like"/>
    <property type="match status" value="1"/>
</dbReference>
<dbReference type="InterPro" id="IPR036525">
    <property type="entry name" value="Tubulin/FtsZ_GTPase_sf"/>
</dbReference>
<keyword evidence="3" id="KW-0547">Nucleotide-binding</keyword>
<dbReference type="GO" id="GO:0005525">
    <property type="term" value="F:GTP binding"/>
    <property type="evidence" value="ECO:0007669"/>
    <property type="project" value="UniProtKB-KW"/>
</dbReference>
<keyword evidence="6" id="KW-1185">Reference proteome</keyword>
<proteinExistence type="inferred from homology"/>
<evidence type="ECO:0000256" key="2">
    <source>
        <dbReference type="ARBA" id="ARBA00022701"/>
    </source>
</evidence>
<comment type="caution">
    <text evidence="5">The sequence shown here is derived from an EMBL/GenBank/DDBJ whole genome shotgun (WGS) entry which is preliminary data.</text>
</comment>
<dbReference type="PANTHER" id="PTHR11588">
    <property type="entry name" value="TUBULIN"/>
    <property type="match status" value="1"/>
</dbReference>
<evidence type="ECO:0000313" key="5">
    <source>
        <dbReference type="EMBL" id="CAH8355404.1"/>
    </source>
</evidence>
<protein>
    <submittedName>
        <fullName evidence="5">Uncharacterized protein</fullName>
    </submittedName>
</protein>
<reference evidence="5 6" key="1">
    <citation type="submission" date="2022-03" db="EMBL/GenBank/DDBJ databases">
        <authorList>
            <person name="Macdonald S."/>
            <person name="Ahmed S."/>
            <person name="Newling K."/>
        </authorList>
    </citation>
    <scope>NUCLEOTIDE SEQUENCE [LARGE SCALE GENOMIC DNA]</scope>
</reference>
<dbReference type="Proteomes" id="UP001642260">
    <property type="component" value="Unassembled WGS sequence"/>
</dbReference>